<name>A0A2J6RQS4_HYAVF</name>
<evidence type="ECO:0000313" key="3">
    <source>
        <dbReference type="Proteomes" id="UP000235786"/>
    </source>
</evidence>
<sequence>MAPGSFDDYHGHFDFFGNSFNSSDLGTSMDDGFCSTESGLSSDNAESSPGSSSVRWPTPAEDIFTLPGDHSQLQDTQEYLNHDHGSEAMREFSHDNERCFHMPRNCNIISDDLLSNFDWEASAQLNNYTFDQALPSSIHNGNTASGFLDIPGGYDRDVSNEVPTQAPWTVDVPQTPVYLLTQEAHVERQVSNALIGDQNVLTYMTTPPTMATRSMRTIGHPSISIQEDNSRYPEALDTCFSTLAELPLSLAPYSHLPIQSPDLYVNHVETIPADMNPSPSNTNITSCFENSLQGTSQLGQTPQSSAGSSKMVDDSVMDNSVELLVHLKHRKKLQILPAPTKALVHVISQPVYSPQMPPAKRSDRRRFTDKEKKNIQEVRKKGSCVVCMVNKSKCDTNEICEGCQKMALAKNTKLAANHICIRGGLLVFRQNIPDFHDTQSRLKMLPKNFEAPWRTIMIGHRVTISDTESALFPQKVRLIVRTRGYKTCDMDNNLVWSGRATRSAAAYAIDPDTFPTSSQLDEWGRNLLEEYSHMPDSQPDNMDVFLLSYLNAKPALQHVSMPSPQLDKSSNLTRQQHRLADLTVRLFEDQNQQLFDIQDDRVESRLSQVARSQLRLIAAQGFEATEREFFSEIDSLMRPMGCDPRSALIVGLCLRRISLLYRVSFKRYKQFFIDCVDCIQANVDRRRDKSKAMYEVLVTEYSLVYSGAKSPYSKRWKIKDCLDALGYNSELFGLFLEVRNGDWQYCEDNRGDEDDLHLTTLFVDRKEGGGPRTWK</sequence>
<dbReference type="PANTHER" id="PTHR35392">
    <property type="entry name" value="ZN(II)2CYS6 TRANSCRIPTION FACTOR (EUROFUNG)-RELATED-RELATED"/>
    <property type="match status" value="1"/>
</dbReference>
<protein>
    <submittedName>
        <fullName evidence="2">Uncharacterized protein</fullName>
    </submittedName>
</protein>
<dbReference type="Proteomes" id="UP000235786">
    <property type="component" value="Unassembled WGS sequence"/>
</dbReference>
<accession>A0A2J6RQS4</accession>
<dbReference type="OrthoDB" id="3555584at2759"/>
<reference evidence="2 3" key="1">
    <citation type="submission" date="2016-04" db="EMBL/GenBank/DDBJ databases">
        <title>A degradative enzymes factory behind the ericoid mycorrhizal symbiosis.</title>
        <authorList>
            <consortium name="DOE Joint Genome Institute"/>
            <person name="Martino E."/>
            <person name="Morin E."/>
            <person name="Grelet G."/>
            <person name="Kuo A."/>
            <person name="Kohler A."/>
            <person name="Daghino S."/>
            <person name="Barry K."/>
            <person name="Choi C."/>
            <person name="Cichocki N."/>
            <person name="Clum A."/>
            <person name="Copeland A."/>
            <person name="Hainaut M."/>
            <person name="Haridas S."/>
            <person name="Labutti K."/>
            <person name="Lindquist E."/>
            <person name="Lipzen A."/>
            <person name="Khouja H.-R."/>
            <person name="Murat C."/>
            <person name="Ohm R."/>
            <person name="Olson A."/>
            <person name="Spatafora J."/>
            <person name="Veneault-Fourrey C."/>
            <person name="Henrissat B."/>
            <person name="Grigoriev I."/>
            <person name="Martin F."/>
            <person name="Perotto S."/>
        </authorList>
    </citation>
    <scope>NUCLEOTIDE SEQUENCE [LARGE SCALE GENOMIC DNA]</scope>
    <source>
        <strain evidence="2 3">F</strain>
    </source>
</reference>
<feature type="region of interest" description="Disordered" evidence="1">
    <location>
        <begin position="354"/>
        <end position="374"/>
    </location>
</feature>
<feature type="region of interest" description="Disordered" evidence="1">
    <location>
        <begin position="37"/>
        <end position="61"/>
    </location>
</feature>
<dbReference type="EMBL" id="KZ613945">
    <property type="protein sequence ID" value="PMD40875.1"/>
    <property type="molecule type" value="Genomic_DNA"/>
</dbReference>
<keyword evidence="3" id="KW-1185">Reference proteome</keyword>
<feature type="compositionally biased region" description="Polar residues" evidence="1">
    <location>
        <begin position="37"/>
        <end position="55"/>
    </location>
</feature>
<feature type="compositionally biased region" description="Basic and acidic residues" evidence="1">
    <location>
        <begin position="365"/>
        <end position="374"/>
    </location>
</feature>
<evidence type="ECO:0000256" key="1">
    <source>
        <dbReference type="SAM" id="MobiDB-lite"/>
    </source>
</evidence>
<gene>
    <name evidence="2" type="ORF">L207DRAFT_529175</name>
</gene>
<dbReference type="PANTHER" id="PTHR35392:SF2">
    <property type="entry name" value="ZN(II)2CYS6 TRANSCRIPTION FACTOR (EUROFUNG)"/>
    <property type="match status" value="1"/>
</dbReference>
<dbReference type="AlphaFoldDB" id="A0A2J6RQS4"/>
<organism evidence="2 3">
    <name type="scientific">Hyaloscypha variabilis (strain UAMH 11265 / GT02V1 / F)</name>
    <name type="common">Meliniomyces variabilis</name>
    <dbReference type="NCBI Taxonomy" id="1149755"/>
    <lineage>
        <taxon>Eukaryota</taxon>
        <taxon>Fungi</taxon>
        <taxon>Dikarya</taxon>
        <taxon>Ascomycota</taxon>
        <taxon>Pezizomycotina</taxon>
        <taxon>Leotiomycetes</taxon>
        <taxon>Helotiales</taxon>
        <taxon>Hyaloscyphaceae</taxon>
        <taxon>Hyaloscypha</taxon>
        <taxon>Hyaloscypha variabilis</taxon>
    </lineage>
</organism>
<dbReference type="InterPro" id="IPR052973">
    <property type="entry name" value="Fungal_sec-metab_reg_TF"/>
</dbReference>
<evidence type="ECO:0000313" key="2">
    <source>
        <dbReference type="EMBL" id="PMD40875.1"/>
    </source>
</evidence>
<proteinExistence type="predicted"/>